<dbReference type="Proteomes" id="UP000812966">
    <property type="component" value="Unassembled WGS sequence"/>
</dbReference>
<dbReference type="SMART" id="SM00906">
    <property type="entry name" value="Fungal_trans"/>
    <property type="match status" value="1"/>
</dbReference>
<reference evidence="6" key="1">
    <citation type="submission" date="2020-04" db="EMBL/GenBank/DDBJ databases">
        <title>Analysis of mating type loci in Filobasidium floriforme.</title>
        <authorList>
            <person name="Nowrousian M."/>
        </authorList>
    </citation>
    <scope>NUCLEOTIDE SEQUENCE</scope>
    <source>
        <strain evidence="6">CBS 6242</strain>
    </source>
</reference>
<evidence type="ECO:0000256" key="1">
    <source>
        <dbReference type="ARBA" id="ARBA00004123"/>
    </source>
</evidence>
<dbReference type="GO" id="GO:0000981">
    <property type="term" value="F:DNA-binding transcription factor activity, RNA polymerase II-specific"/>
    <property type="evidence" value="ECO:0007669"/>
    <property type="project" value="InterPro"/>
</dbReference>
<dbReference type="PANTHER" id="PTHR31001:SF81">
    <property type="entry name" value="ZN(II)2CYS6 TRANSCRIPTION FACTOR"/>
    <property type="match status" value="1"/>
</dbReference>
<keyword evidence="7" id="KW-1185">Reference proteome</keyword>
<feature type="compositionally biased region" description="Basic and acidic residues" evidence="4">
    <location>
        <begin position="463"/>
        <end position="477"/>
    </location>
</feature>
<dbReference type="InterPro" id="IPR050613">
    <property type="entry name" value="Sec_Metabolite_Reg"/>
</dbReference>
<dbReference type="InterPro" id="IPR001138">
    <property type="entry name" value="Zn2Cys6_DnaBD"/>
</dbReference>
<gene>
    <name evidence="6" type="ORF">FFLO_04549</name>
</gene>
<comment type="subcellular location">
    <subcellularLocation>
        <location evidence="1">Nucleus</location>
    </subcellularLocation>
</comment>
<feature type="compositionally biased region" description="Polar residues" evidence="4">
    <location>
        <begin position="18"/>
        <end position="33"/>
    </location>
</feature>
<feature type="region of interest" description="Disordered" evidence="4">
    <location>
        <begin position="1"/>
        <end position="170"/>
    </location>
</feature>
<keyword evidence="3" id="KW-0539">Nucleus</keyword>
<evidence type="ECO:0000313" key="6">
    <source>
        <dbReference type="EMBL" id="KAG7531190.1"/>
    </source>
</evidence>
<feature type="compositionally biased region" description="Low complexity" evidence="4">
    <location>
        <begin position="41"/>
        <end position="57"/>
    </location>
</feature>
<feature type="compositionally biased region" description="Polar residues" evidence="4">
    <location>
        <begin position="104"/>
        <end position="115"/>
    </location>
</feature>
<keyword evidence="2" id="KW-0479">Metal-binding</keyword>
<feature type="region of interest" description="Disordered" evidence="4">
    <location>
        <begin position="386"/>
        <end position="493"/>
    </location>
</feature>
<accession>A0A8K0NS59</accession>
<name>A0A8K0NS59_9TREE</name>
<feature type="compositionally biased region" description="Basic and acidic residues" evidence="4">
    <location>
        <begin position="84"/>
        <end position="94"/>
    </location>
</feature>
<feature type="domain" description="Zn(2)-C6 fungal-type" evidence="5">
    <location>
        <begin position="662"/>
        <end position="693"/>
    </location>
</feature>
<feature type="region of interest" description="Disordered" evidence="4">
    <location>
        <begin position="765"/>
        <end position="809"/>
    </location>
</feature>
<feature type="compositionally biased region" description="Low complexity" evidence="4">
    <location>
        <begin position="152"/>
        <end position="166"/>
    </location>
</feature>
<sequence length="1523" mass="164450">MASSTSAEPVVTAGSIEPSGQSQGQDIPQQHPSTLPRPDQISISARSSPRPSIPLALGIQRAASQPSPHQTNSETRSTPSLAVRRFEAQQRKNSSDTAAPPTLNPTLASLATNSAPPTPVAGSNVEQNPLNASDATPSRTNSAMHSYGNNMQQGQSSSLQDEQSLQQHEKQQQLMNFLTGYSVNQGVGMGNGVFPGMGMGGNFNFGMRPMTGSETGMVMNAGLGPSVGPQDRNEGNNARDFYPGSMHGGPFDGMNLVDQNGMPVQMSAPQWPETGPQALPVNQNSQYPGHAGPSAMRHPFLDGSRPLHASPATTPLASKRANLPQAQSGGSSGYPAVGSPANQYATSPVNASYNSSGHDQGMDYGSIAMRFNQQNRTAGSLPGMAPYPSGGHGPYQHGGPSQNPTPVAPNWGHIGLPEPSPANTPHLGATSHAQGTNAMDWTDASGRSRRDSDMNGAFVTPEVKVERPGRQMREKPNKSGTVTPVTLEHPGTFGGMSVPTSPEKLMNMPGGHQAGLISGVENALAGLNTGAGHDRGTTQAAARSRKKNTSASSSRVNSPDRKRKAAPVFSYSGALSALNSRAGSPNAEHDVAKLDPNQPSLSHVDMHAVGQALRADDSVNEAPSSEPVIATGPTGASTSAATTDVSGKGDYRKRKRNRTIQSCLPCHQNKRKCDRKKPCSRCKALGLTGSCVYEVDHDRDENDPEQSENDHLRDRIAELEQVVRELRQKGAMRTPVVSEVVDPALHKKRKFTGDVSQKVEAFVKEGKLSASSSRRTSVSDGQNHDPTRRASMRTWGSGSRRSSPEHGEEPYLAHTLLSPGEALIGDSLGRQAYVGVPGGRNMLRRLADLTATHANSRDLHDGHRGEPLESAAFTGFFPDQRKTFPFTTIWSHEHFSSEVVGILPSPVQARVLWMSFEEEIARYFSAWHLPSLKAEFEAFFELSNEDQMMTTLGTLSVMLMVCSLAVMVRASEKEIFGSLNDKSLSISDDEDDLTCSRMQSELYLSGAYQALRLCSFMSSPTISTITSEIMMVIYLLNSERASDAWPELGIVIRQAVAMGLHIDPLQLYPDLSFKDAEVRRRVWWTIAGLDALLCLSLGRPTAITYYTTQLPQDRPDEQINDQNDYPSFPHPASETTTFTYHAAYFALTIPSLDILGRVFHQDRRYGRSVAKGWFAPPATEDGSTGTTTSMGSFTYDDALRLDGDILAWYNLIPPGMRFDPDVDTADTLLRQRPQWQINQTLALCVKVQMIRLILHRPYLRVDPSAYTHSTDICFDASHAIMCAFKAMSGAKSSIAWSWWTMSLRAFHAGTVCAFLAIRQPDKSIAVQCLEDIRGAIMIFTGRLRTWLKAHPVQGHLCQGLVSLERLATTATRLSRERQDAAASANPNTSSGDMNDAGSTLSAESQMSGNGRPTSSGRYFNKSSIQAFPSLNSIPTSPAFAMESHAVPRAGSSLALNVTGRLPEEVDPTPFQHVFPVTQRSAVMENAAGARGSVDAMGLPQFWADVFGLPMDEDKTDANPLLAL</sequence>
<evidence type="ECO:0000256" key="3">
    <source>
        <dbReference type="ARBA" id="ARBA00023242"/>
    </source>
</evidence>
<dbReference type="Pfam" id="PF00172">
    <property type="entry name" value="Zn_clus"/>
    <property type="match status" value="1"/>
</dbReference>
<dbReference type="Pfam" id="PF04082">
    <property type="entry name" value="Fungal_trans"/>
    <property type="match status" value="1"/>
</dbReference>
<proteinExistence type="predicted"/>
<dbReference type="Gene3D" id="4.10.240.10">
    <property type="entry name" value="Zn(2)-C6 fungal-type DNA-binding domain"/>
    <property type="match status" value="1"/>
</dbReference>
<feature type="compositionally biased region" description="Polar residues" evidence="4">
    <location>
        <begin position="124"/>
        <end position="151"/>
    </location>
</feature>
<dbReference type="PANTHER" id="PTHR31001">
    <property type="entry name" value="UNCHARACTERIZED TRANSCRIPTIONAL REGULATORY PROTEIN"/>
    <property type="match status" value="1"/>
</dbReference>
<dbReference type="PROSITE" id="PS50048">
    <property type="entry name" value="ZN2_CY6_FUNGAL_2"/>
    <property type="match status" value="1"/>
</dbReference>
<feature type="region of interest" description="Disordered" evidence="4">
    <location>
        <begin position="527"/>
        <end position="566"/>
    </location>
</feature>
<comment type="caution">
    <text evidence="6">The sequence shown here is derived from an EMBL/GenBank/DDBJ whole genome shotgun (WGS) entry which is preliminary data.</text>
</comment>
<evidence type="ECO:0000313" key="7">
    <source>
        <dbReference type="Proteomes" id="UP000812966"/>
    </source>
</evidence>
<evidence type="ECO:0000256" key="4">
    <source>
        <dbReference type="SAM" id="MobiDB-lite"/>
    </source>
</evidence>
<evidence type="ECO:0000256" key="2">
    <source>
        <dbReference type="ARBA" id="ARBA00022723"/>
    </source>
</evidence>
<dbReference type="CDD" id="cd00067">
    <property type="entry name" value="GAL4"/>
    <property type="match status" value="1"/>
</dbReference>
<dbReference type="PROSITE" id="PS00463">
    <property type="entry name" value="ZN2_CY6_FUNGAL_1"/>
    <property type="match status" value="1"/>
</dbReference>
<evidence type="ECO:0000259" key="5">
    <source>
        <dbReference type="PROSITE" id="PS50048"/>
    </source>
</evidence>
<dbReference type="SUPFAM" id="SSF57701">
    <property type="entry name" value="Zn2/Cys6 DNA-binding domain"/>
    <property type="match status" value="1"/>
</dbReference>
<feature type="region of interest" description="Disordered" evidence="4">
    <location>
        <begin position="268"/>
        <end position="314"/>
    </location>
</feature>
<dbReference type="GO" id="GO:0005634">
    <property type="term" value="C:nucleus"/>
    <property type="evidence" value="ECO:0007669"/>
    <property type="project" value="UniProtKB-SubCell"/>
</dbReference>
<dbReference type="EMBL" id="JABELV010000098">
    <property type="protein sequence ID" value="KAG7531190.1"/>
    <property type="molecule type" value="Genomic_DNA"/>
</dbReference>
<feature type="region of interest" description="Disordered" evidence="4">
    <location>
        <begin position="1374"/>
        <end position="1418"/>
    </location>
</feature>
<dbReference type="GO" id="GO:0006351">
    <property type="term" value="P:DNA-templated transcription"/>
    <property type="evidence" value="ECO:0007669"/>
    <property type="project" value="InterPro"/>
</dbReference>
<feature type="compositionally biased region" description="Low complexity" evidence="4">
    <location>
        <begin position="769"/>
        <end position="779"/>
    </location>
</feature>
<dbReference type="GO" id="GO:0008270">
    <property type="term" value="F:zinc ion binding"/>
    <property type="evidence" value="ECO:0007669"/>
    <property type="project" value="InterPro"/>
</dbReference>
<dbReference type="SMART" id="SM00066">
    <property type="entry name" value="GAL4"/>
    <property type="match status" value="1"/>
</dbReference>
<feature type="region of interest" description="Disordered" evidence="4">
    <location>
        <begin position="622"/>
        <end position="653"/>
    </location>
</feature>
<feature type="region of interest" description="Disordered" evidence="4">
    <location>
        <begin position="322"/>
        <end position="341"/>
    </location>
</feature>
<protein>
    <recommendedName>
        <fullName evidence="5">Zn(2)-C6 fungal-type domain-containing protein</fullName>
    </recommendedName>
</protein>
<feature type="compositionally biased region" description="Low complexity" evidence="4">
    <location>
        <begin position="630"/>
        <end position="643"/>
    </location>
</feature>
<dbReference type="CDD" id="cd12148">
    <property type="entry name" value="fungal_TF_MHR"/>
    <property type="match status" value="1"/>
</dbReference>
<organism evidence="6 7">
    <name type="scientific">Filobasidium floriforme</name>
    <dbReference type="NCBI Taxonomy" id="5210"/>
    <lineage>
        <taxon>Eukaryota</taxon>
        <taxon>Fungi</taxon>
        <taxon>Dikarya</taxon>
        <taxon>Basidiomycota</taxon>
        <taxon>Agaricomycotina</taxon>
        <taxon>Tremellomycetes</taxon>
        <taxon>Filobasidiales</taxon>
        <taxon>Filobasidiaceae</taxon>
        <taxon>Filobasidium</taxon>
    </lineage>
</organism>
<feature type="compositionally biased region" description="Polar residues" evidence="4">
    <location>
        <begin position="62"/>
        <end position="80"/>
    </location>
</feature>
<dbReference type="InterPro" id="IPR036864">
    <property type="entry name" value="Zn2-C6_fun-type_DNA-bd_sf"/>
</dbReference>
<feature type="compositionally biased region" description="Polar residues" evidence="4">
    <location>
        <begin position="1384"/>
        <end position="1418"/>
    </location>
</feature>
<dbReference type="InterPro" id="IPR007219">
    <property type="entry name" value="XnlR_reg_dom"/>
</dbReference>
<dbReference type="GO" id="GO:0003677">
    <property type="term" value="F:DNA binding"/>
    <property type="evidence" value="ECO:0007669"/>
    <property type="project" value="InterPro"/>
</dbReference>